<dbReference type="Gene3D" id="3.40.50.1000">
    <property type="entry name" value="HAD superfamily/HAD-like"/>
    <property type="match status" value="1"/>
</dbReference>
<sequence>MSMMWKRLYPALHLKKLADLKPDYLKKRGLKGLLLDLDNTLVEWGEVHVTPETVAWVQEMKNAGLKLCIISNALEDRVKIVGEKLGIPWVARAVKPRKSPFKKALALLGTTPGETATVGDQLFTDVWGGNRMALFTIWTHPISKRELLFTKMVRRLERLVAKHLKKKGIISE</sequence>
<dbReference type="AlphaFoldDB" id="A0A8J6HYI3"/>
<evidence type="ECO:0000256" key="2">
    <source>
        <dbReference type="ARBA" id="ARBA00022842"/>
    </source>
</evidence>
<gene>
    <name evidence="3" type="ORF">G5B42_01475</name>
</gene>
<dbReference type="Proteomes" id="UP000657177">
    <property type="component" value="Unassembled WGS sequence"/>
</dbReference>
<dbReference type="NCBIfam" id="TIGR01662">
    <property type="entry name" value="HAD-SF-IIIA"/>
    <property type="match status" value="1"/>
</dbReference>
<keyword evidence="4" id="KW-1185">Reference proteome</keyword>
<dbReference type="EMBL" id="JAAKDE010000003">
    <property type="protein sequence ID" value="MBA2132225.1"/>
    <property type="molecule type" value="Genomic_DNA"/>
</dbReference>
<dbReference type="InterPro" id="IPR006549">
    <property type="entry name" value="HAD-SF_hydro_IIIA"/>
</dbReference>
<dbReference type="Pfam" id="PF00702">
    <property type="entry name" value="Hydrolase"/>
    <property type="match status" value="1"/>
</dbReference>
<name>A0A8J6HYI3_9FIRM</name>
<dbReference type="CDD" id="cd16416">
    <property type="entry name" value="HAD_BsYqeG-like"/>
    <property type="match status" value="1"/>
</dbReference>
<evidence type="ECO:0000313" key="4">
    <source>
        <dbReference type="Proteomes" id="UP000657177"/>
    </source>
</evidence>
<dbReference type="InterPro" id="IPR010021">
    <property type="entry name" value="PGPP1/Gep4"/>
</dbReference>
<dbReference type="InterPro" id="IPR036412">
    <property type="entry name" value="HAD-like_sf"/>
</dbReference>
<organism evidence="3 4">
    <name type="scientific">Capillibacterium thermochitinicola</name>
    <dbReference type="NCBI Taxonomy" id="2699427"/>
    <lineage>
        <taxon>Bacteria</taxon>
        <taxon>Bacillati</taxon>
        <taxon>Bacillota</taxon>
        <taxon>Capillibacterium</taxon>
    </lineage>
</organism>
<evidence type="ECO:0000313" key="3">
    <source>
        <dbReference type="EMBL" id="MBA2132225.1"/>
    </source>
</evidence>
<dbReference type="GO" id="GO:0008962">
    <property type="term" value="F:phosphatidylglycerophosphatase activity"/>
    <property type="evidence" value="ECO:0007669"/>
    <property type="project" value="InterPro"/>
</dbReference>
<dbReference type="PANTHER" id="PTHR46470">
    <property type="entry name" value="N-ACYLNEURAMINATE-9-PHOSPHATASE"/>
    <property type="match status" value="1"/>
</dbReference>
<reference evidence="3" key="1">
    <citation type="submission" date="2020-06" db="EMBL/GenBank/DDBJ databases">
        <title>Novel chitinolytic bacterium.</title>
        <authorList>
            <person name="Ungkulpasvich U."/>
            <person name="Kosugi A."/>
            <person name="Uke A."/>
        </authorList>
    </citation>
    <scope>NUCLEOTIDE SEQUENCE</scope>
    <source>
        <strain evidence="3">UUS1-1</strain>
    </source>
</reference>
<accession>A0A8J6HYI3</accession>
<dbReference type="InterPro" id="IPR051400">
    <property type="entry name" value="HAD-like_hydrolase"/>
</dbReference>
<keyword evidence="2" id="KW-0460">Magnesium</keyword>
<proteinExistence type="predicted"/>
<protein>
    <submittedName>
        <fullName evidence="3">YqeG family HAD IIIA-type phosphatase</fullName>
    </submittedName>
</protein>
<keyword evidence="1" id="KW-0378">Hydrolase</keyword>
<dbReference type="InterPro" id="IPR023214">
    <property type="entry name" value="HAD_sf"/>
</dbReference>
<evidence type="ECO:0000256" key="1">
    <source>
        <dbReference type="ARBA" id="ARBA00022801"/>
    </source>
</evidence>
<comment type="caution">
    <text evidence="3">The sequence shown here is derived from an EMBL/GenBank/DDBJ whole genome shotgun (WGS) entry which is preliminary data.</text>
</comment>
<dbReference type="SUPFAM" id="SSF56784">
    <property type="entry name" value="HAD-like"/>
    <property type="match status" value="1"/>
</dbReference>
<dbReference type="NCBIfam" id="TIGR01668">
    <property type="entry name" value="YqeG_hyp_ppase"/>
    <property type="match status" value="1"/>
</dbReference>